<dbReference type="InterPro" id="IPR033412">
    <property type="entry name" value="PFOR_II"/>
</dbReference>
<dbReference type="InterPro" id="IPR050722">
    <property type="entry name" value="Pyruvate:ferred/Flavod_OxRd"/>
</dbReference>
<organism evidence="4 5">
    <name type="scientific">candidate division TA06 bacterium DG_78</name>
    <dbReference type="NCBI Taxonomy" id="1703772"/>
    <lineage>
        <taxon>Bacteria</taxon>
        <taxon>Bacteria division TA06</taxon>
    </lineage>
</organism>
<dbReference type="Gene3D" id="3.40.50.970">
    <property type="match status" value="1"/>
</dbReference>
<dbReference type="FunFam" id="3.40.50.970:FF:000012">
    <property type="entry name" value="Pyruvate:ferredoxin (Flavodoxin) oxidoreductase"/>
    <property type="match status" value="1"/>
</dbReference>
<dbReference type="AlphaFoldDB" id="A0A0S7YC29"/>
<dbReference type="GO" id="GO:0016903">
    <property type="term" value="F:oxidoreductase activity, acting on the aldehyde or oxo group of donors"/>
    <property type="evidence" value="ECO:0007669"/>
    <property type="project" value="UniProtKB-ARBA"/>
</dbReference>
<sequence>MIVARTGNEAMAEAMRQINPDVVAAYPITPATEVVQLFSKFVHDGDVDTEFVPAESEHSAISACVGASAAGARVMTSTASQGLALMHEILFIAAGLRVPIVICLVNRSLSSPINIHCDHSDTLASRDSGWLQIYTENAQEAYDTTIQLVKVAEQALLPGIVSTDAFIISHGMERVELVDDNEVPKFLGERKLNYSLLDVDNPVTLGALDLQDFFFEHKRSEIDAMDHVLPIIERVQKEYGDKFGRYYSTVDEYKMDDAEVVIIAMGSTGGTAKVAVERLREKGKKVGLVRARVYRPFPKDAMLKAVTKAKVIGIMDRADTLSTLGGHLYNDVRSILYDTATRPLLKNYIYGLGGRDISIEEIEAIYDELFNIKKSGKVDKNIVYYGVRGE</sequence>
<name>A0A0S7YC29_UNCT6</name>
<keyword evidence="4" id="KW-0670">Pyruvate</keyword>
<comment type="caution">
    <text evidence="4">The sequence shown here is derived from an EMBL/GenBank/DDBJ whole genome shotgun (WGS) entry which is preliminary data.</text>
</comment>
<dbReference type="Pfam" id="PF01855">
    <property type="entry name" value="POR_N"/>
    <property type="match status" value="1"/>
</dbReference>
<dbReference type="PANTHER" id="PTHR32154:SF0">
    <property type="entry name" value="PYRUVATE-FLAVODOXIN OXIDOREDUCTASE-RELATED"/>
    <property type="match status" value="1"/>
</dbReference>
<dbReference type="Pfam" id="PF17147">
    <property type="entry name" value="PFOR_II"/>
    <property type="match status" value="1"/>
</dbReference>
<dbReference type="InterPro" id="IPR029061">
    <property type="entry name" value="THDP-binding"/>
</dbReference>
<dbReference type="Gene3D" id="3.40.50.920">
    <property type="match status" value="1"/>
</dbReference>
<dbReference type="PATRIC" id="fig|1703772.3.peg.487"/>
<reference evidence="4 5" key="1">
    <citation type="journal article" date="2015" name="Microbiome">
        <title>Genomic resolution of linkages in carbon, nitrogen, and sulfur cycling among widespread estuary sediment bacteria.</title>
        <authorList>
            <person name="Baker B.J."/>
            <person name="Lazar C.S."/>
            <person name="Teske A.P."/>
            <person name="Dick G.J."/>
        </authorList>
    </citation>
    <scope>NUCLEOTIDE SEQUENCE [LARGE SCALE GENOMIC DNA]</scope>
    <source>
        <strain evidence="4">DG_78</strain>
    </source>
</reference>
<protein>
    <submittedName>
        <fullName evidence="4">Pyruvate ferredoxin oxidoreductase</fullName>
    </submittedName>
</protein>
<evidence type="ECO:0000259" key="3">
    <source>
        <dbReference type="Pfam" id="PF17147"/>
    </source>
</evidence>
<evidence type="ECO:0000313" key="4">
    <source>
        <dbReference type="EMBL" id="KPJ71915.1"/>
    </source>
</evidence>
<dbReference type="Proteomes" id="UP000051012">
    <property type="component" value="Unassembled WGS sequence"/>
</dbReference>
<feature type="domain" description="Pyruvate flavodoxin/ferredoxin oxidoreductase pyrimidine binding" evidence="2">
    <location>
        <begin position="13"/>
        <end position="236"/>
    </location>
</feature>
<keyword evidence="1" id="KW-0560">Oxidoreductase</keyword>
<dbReference type="GO" id="GO:0019752">
    <property type="term" value="P:carboxylic acid metabolic process"/>
    <property type="evidence" value="ECO:0007669"/>
    <property type="project" value="UniProtKB-ARBA"/>
</dbReference>
<evidence type="ECO:0000256" key="1">
    <source>
        <dbReference type="ARBA" id="ARBA00023002"/>
    </source>
</evidence>
<dbReference type="EMBL" id="LJNI01000114">
    <property type="protein sequence ID" value="KPJ71915.1"/>
    <property type="molecule type" value="Genomic_DNA"/>
</dbReference>
<evidence type="ECO:0000313" key="5">
    <source>
        <dbReference type="Proteomes" id="UP000051012"/>
    </source>
</evidence>
<dbReference type="SUPFAM" id="SSF52518">
    <property type="entry name" value="Thiamin diphosphate-binding fold (THDP-binding)"/>
    <property type="match status" value="1"/>
</dbReference>
<evidence type="ECO:0000259" key="2">
    <source>
        <dbReference type="Pfam" id="PF01855"/>
    </source>
</evidence>
<dbReference type="PANTHER" id="PTHR32154">
    <property type="entry name" value="PYRUVATE-FLAVODOXIN OXIDOREDUCTASE-RELATED"/>
    <property type="match status" value="1"/>
</dbReference>
<dbReference type="CDD" id="cd07034">
    <property type="entry name" value="TPP_PYR_PFOR_IOR-alpha_like"/>
    <property type="match status" value="1"/>
</dbReference>
<accession>A0A0S7YC29</accession>
<proteinExistence type="predicted"/>
<feature type="domain" description="Pyruvate:ferredoxin oxidoreductase core" evidence="3">
    <location>
        <begin position="258"/>
        <end position="362"/>
    </location>
</feature>
<dbReference type="SUPFAM" id="SSF52922">
    <property type="entry name" value="TK C-terminal domain-like"/>
    <property type="match status" value="1"/>
</dbReference>
<dbReference type="GO" id="GO:0006979">
    <property type="term" value="P:response to oxidative stress"/>
    <property type="evidence" value="ECO:0007669"/>
    <property type="project" value="TreeGrafter"/>
</dbReference>
<dbReference type="InterPro" id="IPR002880">
    <property type="entry name" value="Pyrv_Fd/Flavodoxin_OxRdtase_N"/>
</dbReference>
<dbReference type="FunFam" id="3.40.50.920:FF:000010">
    <property type="entry name" value="Pyruvate ferredoxin oxidoreductase, alpha subunit"/>
    <property type="match status" value="1"/>
</dbReference>
<dbReference type="InterPro" id="IPR009014">
    <property type="entry name" value="Transketo_C/PFOR_II"/>
</dbReference>
<gene>
    <name evidence="4" type="primary">porA</name>
    <name evidence="4" type="ORF">AMJ52_08145</name>
</gene>